<sequence length="1137" mass="131217">MAFEYYKYGIVISIDFGTTFSGTCYSFTSELFKGELRDTRYPDVTMLNKPEQSYQNKTPSLIIYDRNFHLLHWGRAAQRHIENGELKPDQIVKERFRLGLPTSVPKKDDIYKTNNAKKRELENMRATIDYFREIFNHTVSTIQKNIDGVRQISVEKENIRFVITVPTLWNEIQRSLMRTVAKEAGLITDEDHANRFLIINESSAAALYCESQKTDFQDLTPGDKYIICDAGGGTVNFAVYETVESLTSDPADTFRRCQLTTDIDDGCGSTFIDKKMRNLLTLFCYDGVPAKDEEEKERDKLFSPVMDKFINEIKPYFGKRSRDFKFPKCDHAKLLEAQTCSVVEGTIEEYIDYGDHNDGQCIVCKAEDFKHMYKPNFGEDTVVVLRDAIIVPKLKLYLPDGVKYERTVGICKLTIPYDIMRTEVFEEVTKRTLTLINRQIKKANNNIRRTYLIGGFGNSPYLRKRIRKAFFINGTSFPNSRYRVGDLITDDRGDSAAMRGAMVLAIDVCRRRSQSDFVERKFEHASADKYNTLICLDIGYLSTSCSYRDLGKESNEMTEIIDWPGRKNNFMIPTAKETVNGETTWGAKVKQPIDPDKKNRITLSKLMSGAKADLRRYFCEYLRLVLDHVHRTIDKTNSNTNKYRYVITMENCYQFFDNKSEMRYIAQLAGIISKEDPVERLLLIGRDAAAAMYFEKEHFSSTTTNINRILLINMYDDICSLSLTEHTKISGSNIKQDTEIFRNVRSVRSATFDFDFASRITLYLNKYVSENACIECRGNHQVYTSTYYTELKRGFLDYIKTRLNFCDYSRVLRIPITDSGCCITSIKVYDLLEYIFLPAVKDLAFEINRFASQTDMIKYFGFDKIILSGTLLETDASNYELLEGIVINYISKTMNIDVGYINPSKHNGREALLGAAIYGNCPEKFTERVACISYAVNVRAYKLEEFENIAKKKIEKMKEIYRGEVDLKNRVYSLESHYSYPSDKRVELFYRPHVETGTFKCEDDDLSYVIRRGDKVLEKHQSEGISKTFYARENCIVHATVYSSNVDGLPREGIKTDNPHFRKIRQFEIYVTRDEDDPMTAYHLDLRFIPGNKEVVFEATAGPRLGMVSDCRFGDGFLVANIYDDRQFTEVGNLSLE</sequence>
<dbReference type="Gene3D" id="3.30.420.40">
    <property type="match status" value="1"/>
</dbReference>
<dbReference type="InterPro" id="IPR043129">
    <property type="entry name" value="ATPase_NBD"/>
</dbReference>
<proteinExistence type="predicted"/>
<dbReference type="PANTHER" id="PTHR14187">
    <property type="entry name" value="ALPHA KINASE/ELONGATION FACTOR 2 KINASE"/>
    <property type="match status" value="1"/>
</dbReference>
<gene>
    <name evidence="1" type="ORF">MFLAVUS_003578</name>
</gene>
<name>A0ABP9YTG7_9FUNG</name>
<dbReference type="PANTHER" id="PTHR14187:SF5">
    <property type="entry name" value="HEAT SHOCK 70 KDA PROTEIN 12A"/>
    <property type="match status" value="1"/>
</dbReference>
<reference evidence="1 2" key="1">
    <citation type="submission" date="2024-04" db="EMBL/GenBank/DDBJ databases">
        <title>genome sequences of Mucor flavus KT1a and Helicostylum pulchrum KT1b strains isolated from the surface of a dry-aged beef.</title>
        <authorList>
            <person name="Toyotome T."/>
            <person name="Hosono M."/>
            <person name="Torimaru M."/>
            <person name="Fukuda K."/>
            <person name="Mikami N."/>
        </authorList>
    </citation>
    <scope>NUCLEOTIDE SEQUENCE [LARGE SCALE GENOMIC DNA]</scope>
    <source>
        <strain evidence="1 2">KT1a</strain>
    </source>
</reference>
<evidence type="ECO:0000313" key="2">
    <source>
        <dbReference type="Proteomes" id="UP001473302"/>
    </source>
</evidence>
<dbReference type="SUPFAM" id="SSF53067">
    <property type="entry name" value="Actin-like ATPase domain"/>
    <property type="match status" value="2"/>
</dbReference>
<evidence type="ECO:0000313" key="1">
    <source>
        <dbReference type="EMBL" id="GAA5810159.1"/>
    </source>
</evidence>
<dbReference type="EMBL" id="BAABUK010000006">
    <property type="protein sequence ID" value="GAA5810159.1"/>
    <property type="molecule type" value="Genomic_DNA"/>
</dbReference>
<comment type="caution">
    <text evidence="1">The sequence shown here is derived from an EMBL/GenBank/DDBJ whole genome shotgun (WGS) entry which is preliminary data.</text>
</comment>
<keyword evidence="2" id="KW-1185">Reference proteome</keyword>
<accession>A0ABP9YTG7</accession>
<protein>
    <submittedName>
        <fullName evidence="1">Uncharacterized protein</fullName>
    </submittedName>
</protein>
<organism evidence="1 2">
    <name type="scientific">Mucor flavus</name>
    <dbReference type="NCBI Taxonomy" id="439312"/>
    <lineage>
        <taxon>Eukaryota</taxon>
        <taxon>Fungi</taxon>
        <taxon>Fungi incertae sedis</taxon>
        <taxon>Mucoromycota</taxon>
        <taxon>Mucoromycotina</taxon>
        <taxon>Mucoromycetes</taxon>
        <taxon>Mucorales</taxon>
        <taxon>Mucorineae</taxon>
        <taxon>Mucoraceae</taxon>
        <taxon>Mucor</taxon>
    </lineage>
</organism>
<dbReference type="Proteomes" id="UP001473302">
    <property type="component" value="Unassembled WGS sequence"/>
</dbReference>